<name>A0A098EE50_ANAPH</name>
<evidence type="ECO:0000313" key="1">
    <source>
        <dbReference type="EMBL" id="CEG20568.1"/>
    </source>
</evidence>
<accession>A0A098EE50</accession>
<proteinExistence type="predicted"/>
<dbReference type="EMBL" id="CCXQ01000031">
    <property type="protein sequence ID" value="CEG20568.1"/>
    <property type="molecule type" value="Genomic_DNA"/>
</dbReference>
<dbReference type="Proteomes" id="UP000055047">
    <property type="component" value="Unassembled WGS sequence"/>
</dbReference>
<protein>
    <submittedName>
        <fullName evidence="1">Uncharacterized protein</fullName>
    </submittedName>
</protein>
<dbReference type="AlphaFoldDB" id="A0A098EE50"/>
<evidence type="ECO:0000313" key="2">
    <source>
        <dbReference type="Proteomes" id="UP000055047"/>
    </source>
</evidence>
<organism evidence="1 2">
    <name type="scientific">Anaplasma phagocytophilum</name>
    <name type="common">Ehrlichia phagocytophila</name>
    <dbReference type="NCBI Taxonomy" id="948"/>
    <lineage>
        <taxon>Bacteria</taxon>
        <taxon>Pseudomonadati</taxon>
        <taxon>Pseudomonadota</taxon>
        <taxon>Alphaproteobacteria</taxon>
        <taxon>Rickettsiales</taxon>
        <taxon>Anaplasmataceae</taxon>
        <taxon>Anaplasma</taxon>
        <taxon>phagocytophilum group</taxon>
    </lineage>
</organism>
<gene>
    <name evidence="1" type="ORF">ANAPHAGO_00445</name>
</gene>
<reference evidence="1 2" key="1">
    <citation type="submission" date="2014-09" db="EMBL/GenBank/DDBJ databases">
        <authorList>
            <person name="Loux Valentin"/>
            <person name="Dugat Thibaut"/>
        </authorList>
    </citation>
    <scope>NUCLEOTIDE SEQUENCE [LARGE SCALE GENOMIC DNA]</scope>
    <source>
        <strain evidence="1 2">BOV-10_179</strain>
    </source>
</reference>
<sequence length="93" mass="10721">MFLKRGNLRLVVPRHRSQQSKQHQSQLQLQHQYVLVPYWKRHASALLDHHELLVGISSHLLNEREAHSLLPVSGYLVCKYGAEDIGLVMSCNL</sequence>